<comment type="caution">
    <text evidence="1">The sequence shown here is derived from an EMBL/GenBank/DDBJ whole genome shotgun (WGS) entry which is preliminary data.</text>
</comment>
<accession>A0A2S8GTM2</accession>
<gene>
    <name evidence="1" type="ORF">C5Y93_05050</name>
</gene>
<evidence type="ECO:0000313" key="2">
    <source>
        <dbReference type="Proteomes" id="UP000237819"/>
    </source>
</evidence>
<proteinExistence type="predicted"/>
<organism evidence="1 2">
    <name type="scientific">Blastopirellula marina</name>
    <dbReference type="NCBI Taxonomy" id="124"/>
    <lineage>
        <taxon>Bacteria</taxon>
        <taxon>Pseudomonadati</taxon>
        <taxon>Planctomycetota</taxon>
        <taxon>Planctomycetia</taxon>
        <taxon>Pirellulales</taxon>
        <taxon>Pirellulaceae</taxon>
        <taxon>Blastopirellula</taxon>
    </lineage>
</organism>
<dbReference type="Proteomes" id="UP000237819">
    <property type="component" value="Unassembled WGS sequence"/>
</dbReference>
<evidence type="ECO:0000313" key="1">
    <source>
        <dbReference type="EMBL" id="PQO47414.1"/>
    </source>
</evidence>
<dbReference type="RefSeq" id="WP_105334304.1">
    <property type="nucleotide sequence ID" value="NZ_PUHZ01000005.1"/>
</dbReference>
<reference evidence="1 2" key="1">
    <citation type="submission" date="2018-02" db="EMBL/GenBank/DDBJ databases">
        <title>Comparative genomes isolates from brazilian mangrove.</title>
        <authorList>
            <person name="Araujo J.E."/>
            <person name="Taketani R.G."/>
            <person name="Silva M.C.P."/>
            <person name="Loureco M.V."/>
            <person name="Andreote F.D."/>
        </authorList>
    </citation>
    <scope>NUCLEOTIDE SEQUENCE [LARGE SCALE GENOMIC DNA]</scope>
    <source>
        <strain evidence="1 2">Nap-Phe MGV</strain>
    </source>
</reference>
<dbReference type="AlphaFoldDB" id="A0A2S8GTM2"/>
<sequence length="62" mass="7274">MDDKELLWQRYQECEQIILDIHAGKVVDGDPAELEGQMLLEQDLIEGKLGEIWFEERDKQAD</sequence>
<protein>
    <submittedName>
        <fullName evidence="1">Uncharacterized protein</fullName>
    </submittedName>
</protein>
<dbReference type="EMBL" id="PUHZ01000005">
    <property type="protein sequence ID" value="PQO47414.1"/>
    <property type="molecule type" value="Genomic_DNA"/>
</dbReference>
<name>A0A2S8GTM2_9BACT</name>